<proteinExistence type="predicted"/>
<feature type="domain" description="Secretion system C-terminal sorting" evidence="2">
    <location>
        <begin position="632"/>
        <end position="701"/>
    </location>
</feature>
<comment type="caution">
    <text evidence="3">The sequence shown here is derived from an EMBL/GenBank/DDBJ whole genome shotgun (WGS) entry which is preliminary data.</text>
</comment>
<evidence type="ECO:0000256" key="1">
    <source>
        <dbReference type="ARBA" id="ARBA00022729"/>
    </source>
</evidence>
<dbReference type="NCBIfam" id="TIGR04183">
    <property type="entry name" value="Por_Secre_tail"/>
    <property type="match status" value="1"/>
</dbReference>
<keyword evidence="4" id="KW-1185">Reference proteome</keyword>
<gene>
    <name evidence="3" type="ORF">HHX25_01875</name>
</gene>
<name>A0ABX1RSU5_9FLAO</name>
<protein>
    <submittedName>
        <fullName evidence="3">T9SS type A sorting domain-containing protein</fullName>
    </submittedName>
</protein>
<dbReference type="Pfam" id="PF18962">
    <property type="entry name" value="Por_Secre_tail"/>
    <property type="match status" value="1"/>
</dbReference>
<dbReference type="RefSeq" id="WP_169669489.1">
    <property type="nucleotide sequence ID" value="NZ_JABBHF010000001.1"/>
</dbReference>
<evidence type="ECO:0000313" key="3">
    <source>
        <dbReference type="EMBL" id="NMH86241.1"/>
    </source>
</evidence>
<dbReference type="Proteomes" id="UP000746690">
    <property type="component" value="Unassembled WGS sequence"/>
</dbReference>
<reference evidence="3 4" key="1">
    <citation type="submission" date="2020-04" db="EMBL/GenBank/DDBJ databases">
        <title>A Flavivirga sp. nov.</title>
        <authorList>
            <person name="Sun X."/>
        </authorList>
    </citation>
    <scope>NUCLEOTIDE SEQUENCE [LARGE SCALE GENOMIC DNA]</scope>
    <source>
        <strain evidence="3 4">Y03</strain>
    </source>
</reference>
<keyword evidence="1" id="KW-0732">Signal</keyword>
<evidence type="ECO:0000313" key="4">
    <source>
        <dbReference type="Proteomes" id="UP000746690"/>
    </source>
</evidence>
<dbReference type="EMBL" id="JABBHF010000001">
    <property type="protein sequence ID" value="NMH86241.1"/>
    <property type="molecule type" value="Genomic_DNA"/>
</dbReference>
<accession>A0ABX1RSU5</accession>
<dbReference type="InterPro" id="IPR026444">
    <property type="entry name" value="Secre_tail"/>
</dbReference>
<organism evidence="3 4">
    <name type="scientific">Flavivirga algicola</name>
    <dbReference type="NCBI Taxonomy" id="2729136"/>
    <lineage>
        <taxon>Bacteria</taxon>
        <taxon>Pseudomonadati</taxon>
        <taxon>Bacteroidota</taxon>
        <taxon>Flavobacteriia</taxon>
        <taxon>Flavobacteriales</taxon>
        <taxon>Flavobacteriaceae</taxon>
        <taxon>Flavivirga</taxon>
    </lineage>
</organism>
<sequence length="706" mass="79690">MKNSLPVYRVIFSLITFFSLNINAQNTPIKKSMILFTQKSSATPFNYDKYKADGIFWGHMLHNGIDSDVEMNNWAADVSNRVSNGEYFFGRLEFDWGWKWMIDFMNDPGAYWAQDLNGNNILWTGTIHNGHAHSWQSHHGPEFLEWLKYQVDRIDLAPITHLMIDSQTSASRTLHWLGGDFSVHSMNNFREYLKGKYTITELSALDINDIDNFNYRNFLISKGYTLNSYKQQALSIAGNIPLYDDFVYFQRQALNDVMEELFEYIDTKMPGIAIGATTNLVEPRGFIFSERQTYLAGEFFHDHDVNQSPPFKTMLHFKAAEALDKTLIYFPYPDAFAALYDRSAPKQARGWIAQAYAMGSIFTIPENIWLGGGYPVWSPGWQVYSDLYEFIDDNSELLDDYKAVSNVALAYSVYASLLEGGMDGSATARQTLQNLVEDNISFDLKIFGDPDRPIAPTTQQLEPYDAVVTDNDVQYLTNDQNVILNSAGAKVVSINNPNAITQRLSWKIDVLSGNTISNHLISALPRKSTKSDAAPYVLHLLNRKYNQSVDEAQTHNNISVKIPEATFPNTITGAKLHRPNSTPIDLVLNTDNSGLITLNIGTFDAFWGIIELTHSGSLSTNDVNLNTQKIVMYPNPSDEFIMLSGLDGFDNNVSITDIFGKVVMQLPNIKDKSIINTQNLPSGIYIVKITRNNTLIDIKKLVKNQG</sequence>
<evidence type="ECO:0000259" key="2">
    <source>
        <dbReference type="Pfam" id="PF18962"/>
    </source>
</evidence>